<dbReference type="InterPro" id="IPR014840">
    <property type="entry name" value="HRD"/>
</dbReference>
<feature type="compositionally biased region" description="Polar residues" evidence="2">
    <location>
        <begin position="1"/>
        <end position="16"/>
    </location>
</feature>
<comment type="caution">
    <text evidence="5">The sequence shown here is derived from an EMBL/GenBank/DDBJ whole genome shotgun (WGS) entry which is preliminary data.</text>
</comment>
<dbReference type="GO" id="GO:0005634">
    <property type="term" value="C:nucleus"/>
    <property type="evidence" value="ECO:0007669"/>
    <property type="project" value="TreeGrafter"/>
</dbReference>
<dbReference type="PANTHER" id="PTHR21669:SF28">
    <property type="entry name" value="YEMANUCLEIN"/>
    <property type="match status" value="1"/>
</dbReference>
<feature type="compositionally biased region" description="Basic and acidic residues" evidence="2">
    <location>
        <begin position="476"/>
        <end position="485"/>
    </location>
</feature>
<feature type="domain" description="Hpc2-related" evidence="3">
    <location>
        <begin position="116"/>
        <end position="155"/>
    </location>
</feature>
<keyword evidence="6" id="KW-1185">Reference proteome</keyword>
<feature type="compositionally biased region" description="Basic and acidic residues" evidence="2">
    <location>
        <begin position="189"/>
        <end position="201"/>
    </location>
</feature>
<evidence type="ECO:0000313" key="5">
    <source>
        <dbReference type="EMBL" id="KAG2181289.1"/>
    </source>
</evidence>
<evidence type="ECO:0000259" key="3">
    <source>
        <dbReference type="Pfam" id="PF08729"/>
    </source>
</evidence>
<feature type="compositionally biased region" description="Basic and acidic residues" evidence="2">
    <location>
        <begin position="448"/>
        <end position="463"/>
    </location>
</feature>
<dbReference type="AlphaFoldDB" id="A0A8H7PVD7"/>
<accession>A0A8H7PVD7</accession>
<evidence type="ECO:0000256" key="2">
    <source>
        <dbReference type="SAM" id="MobiDB-lite"/>
    </source>
</evidence>
<keyword evidence="1" id="KW-0597">Phosphoprotein</keyword>
<feature type="compositionally biased region" description="Basic residues" evidence="2">
    <location>
        <begin position="202"/>
        <end position="213"/>
    </location>
</feature>
<evidence type="ECO:0000259" key="4">
    <source>
        <dbReference type="Pfam" id="PF14075"/>
    </source>
</evidence>
<feature type="domain" description="Ubinuclein middle" evidence="4">
    <location>
        <begin position="338"/>
        <end position="566"/>
    </location>
</feature>
<feature type="region of interest" description="Disordered" evidence="2">
    <location>
        <begin position="96"/>
        <end position="127"/>
    </location>
</feature>
<dbReference type="PANTHER" id="PTHR21669">
    <property type="entry name" value="CAPZ-INTERACTING PROTEIN AND RELATED PROTEINS"/>
    <property type="match status" value="1"/>
</dbReference>
<feature type="compositionally biased region" description="Basic and acidic residues" evidence="2">
    <location>
        <begin position="69"/>
        <end position="84"/>
    </location>
</feature>
<dbReference type="OrthoDB" id="5576775at2759"/>
<feature type="compositionally biased region" description="Basic residues" evidence="2">
    <location>
        <begin position="173"/>
        <end position="182"/>
    </location>
</feature>
<dbReference type="EMBL" id="JAEPQZ010000005">
    <property type="protein sequence ID" value="KAG2181289.1"/>
    <property type="molecule type" value="Genomic_DNA"/>
</dbReference>
<feature type="region of interest" description="Disordered" evidence="2">
    <location>
        <begin position="448"/>
        <end position="501"/>
    </location>
</feature>
<gene>
    <name evidence="5" type="ORF">INT43_008872</name>
</gene>
<dbReference type="Proteomes" id="UP000654370">
    <property type="component" value="Unassembled WGS sequence"/>
</dbReference>
<feature type="region of interest" description="Disordered" evidence="2">
    <location>
        <begin position="155"/>
        <end position="334"/>
    </location>
</feature>
<protein>
    <recommendedName>
        <fullName evidence="7">Ubinuclein middle domain-containing protein</fullName>
    </recommendedName>
</protein>
<evidence type="ECO:0008006" key="7">
    <source>
        <dbReference type="Google" id="ProtNLM"/>
    </source>
</evidence>
<feature type="compositionally biased region" description="Polar residues" evidence="2">
    <location>
        <begin position="309"/>
        <end position="321"/>
    </location>
</feature>
<name>A0A8H7PVD7_MORIS</name>
<feature type="compositionally biased region" description="Basic and acidic residues" evidence="2">
    <location>
        <begin position="228"/>
        <end position="240"/>
    </location>
</feature>
<evidence type="ECO:0000313" key="6">
    <source>
        <dbReference type="Proteomes" id="UP000654370"/>
    </source>
</evidence>
<organism evidence="5 6">
    <name type="scientific">Mortierella isabellina</name>
    <name type="common">Filamentous fungus</name>
    <name type="synonym">Umbelopsis isabellina</name>
    <dbReference type="NCBI Taxonomy" id="91625"/>
    <lineage>
        <taxon>Eukaryota</taxon>
        <taxon>Fungi</taxon>
        <taxon>Fungi incertae sedis</taxon>
        <taxon>Mucoromycota</taxon>
        <taxon>Mucoromycotina</taxon>
        <taxon>Umbelopsidomycetes</taxon>
        <taxon>Umbelopsidales</taxon>
        <taxon>Umbelopsidaceae</taxon>
        <taxon>Umbelopsis</taxon>
    </lineage>
</organism>
<dbReference type="Pfam" id="PF14075">
    <property type="entry name" value="UBN_AB"/>
    <property type="match status" value="1"/>
</dbReference>
<feature type="region of interest" description="Disordered" evidence="2">
    <location>
        <begin position="1"/>
        <end position="20"/>
    </location>
</feature>
<dbReference type="InterPro" id="IPR026947">
    <property type="entry name" value="UBN_middle_dom"/>
</dbReference>
<sequence length="588" mass="64723">MATPESQADSPASTVDSPIKLAPSRTIRIHVNLKEKAPGTVISYAELLRKAVQPSKDDSSMDADAPPDSDIHAEKPPEPSKEDSFFQSLLARSAKYTLEEDDEDSSGPANRKKLPDNEYDVDDPFIDDSDMLLDDSYAYSSKKHDGFFVYHGPLEDEEEKKKASKKAAESRVTSKKLTVKKKGLADPSDQSHSETEGDGKTKSVKKSVTKKPVVKGTATSTQAKKRKPDAGEGSAKDDSQKKKKSKLEDPTASPSKKPDLAKKKPSAASDGVKNEDTVMTNGDAADKSAQAQDSEKDGGPTSHVASAGANASTTDAPQASPTPEPKMKKANKPVKLFPLDPQVEKIMQQLKEDAGKEDFAVKSKFPPNLRPTVLAAGSIVFRQQNCAEENFVNHLMAILPYNRFTLRKFLLKQLAPVRIEELQTEIDNMIPLLKQQVDEAMPVQLKQHAEQVAKAKEAKDGETQKGGTAEGEETNNDEKKEDNKDGGANAEGDQAATKFRFNEETRKTLYNIMQAEGARTNLKNDLSKILNSSQDQISETTARKQMYQRLMPCFPDGWMTTYDMSRQYSQYKVRLQKKEDKTAAATPH</sequence>
<feature type="compositionally biased region" description="Acidic residues" evidence="2">
    <location>
        <begin position="117"/>
        <end position="127"/>
    </location>
</feature>
<dbReference type="Pfam" id="PF08729">
    <property type="entry name" value="HUN"/>
    <property type="match status" value="1"/>
</dbReference>
<proteinExistence type="predicted"/>
<evidence type="ECO:0000256" key="1">
    <source>
        <dbReference type="ARBA" id="ARBA00022553"/>
    </source>
</evidence>
<dbReference type="GO" id="GO:0006325">
    <property type="term" value="P:chromatin organization"/>
    <property type="evidence" value="ECO:0007669"/>
    <property type="project" value="TreeGrafter"/>
</dbReference>
<feature type="region of interest" description="Disordered" evidence="2">
    <location>
        <begin position="52"/>
        <end position="84"/>
    </location>
</feature>
<reference evidence="5" key="1">
    <citation type="submission" date="2020-12" db="EMBL/GenBank/DDBJ databases">
        <title>Metabolic potential, ecology and presence of endohyphal bacteria is reflected in genomic diversity of Mucoromycotina.</title>
        <authorList>
            <person name="Muszewska A."/>
            <person name="Okrasinska A."/>
            <person name="Steczkiewicz K."/>
            <person name="Drgas O."/>
            <person name="Orlowska M."/>
            <person name="Perlinska-Lenart U."/>
            <person name="Aleksandrzak-Piekarczyk T."/>
            <person name="Szatraj K."/>
            <person name="Zielenkiewicz U."/>
            <person name="Pilsyk S."/>
            <person name="Malc E."/>
            <person name="Mieczkowski P."/>
            <person name="Kruszewska J.S."/>
            <person name="Biernat P."/>
            <person name="Pawlowska J."/>
        </authorList>
    </citation>
    <scope>NUCLEOTIDE SEQUENCE</scope>
    <source>
        <strain evidence="5">WA0000067209</strain>
    </source>
</reference>